<dbReference type="AlphaFoldDB" id="A0AAD9K9N6"/>
<dbReference type="InterPro" id="IPR043136">
    <property type="entry name" value="B30.2/SPRY_sf"/>
</dbReference>
<dbReference type="InterPro" id="IPR037353">
    <property type="entry name" value="ASH2"/>
</dbReference>
<evidence type="ECO:0000313" key="4">
    <source>
        <dbReference type="EMBL" id="KAK2167629.1"/>
    </source>
</evidence>
<dbReference type="InterPro" id="IPR013320">
    <property type="entry name" value="ConA-like_dom_sf"/>
</dbReference>
<dbReference type="GO" id="GO:0000976">
    <property type="term" value="F:transcription cis-regulatory region binding"/>
    <property type="evidence" value="ECO:0007669"/>
    <property type="project" value="TreeGrafter"/>
</dbReference>
<protein>
    <recommendedName>
        <fullName evidence="3">SPRY domain-containing protein</fullName>
    </recommendedName>
</protein>
<dbReference type="GO" id="GO:0048188">
    <property type="term" value="C:Set1C/COMPASS complex"/>
    <property type="evidence" value="ECO:0007669"/>
    <property type="project" value="InterPro"/>
</dbReference>
<keyword evidence="2" id="KW-0539">Nucleus</keyword>
<sequence>MIRCKPLVKFKSLLYYEEKDHIAEEEKNLRALSNSKIIFYKNGKCEGVGFQSIYAGTYFPGVSLYKNSSVTVNFGPKFEHPPDTKQRYKPFSDIVEQAYVEYALGDILYHIEHEGQLPEF</sequence>
<keyword evidence="5" id="KW-1185">Reference proteome</keyword>
<evidence type="ECO:0000256" key="1">
    <source>
        <dbReference type="ARBA" id="ARBA00004123"/>
    </source>
</evidence>
<comment type="caution">
    <text evidence="4">The sequence shown here is derived from an EMBL/GenBank/DDBJ whole genome shotgun (WGS) entry which is preliminary data.</text>
</comment>
<dbReference type="PANTHER" id="PTHR10598:SF0">
    <property type="entry name" value="SET1_ASH2 HISTONE METHYLTRANSFERASE COMPLEX SUBUNIT ASH2"/>
    <property type="match status" value="1"/>
</dbReference>
<reference evidence="4" key="1">
    <citation type="journal article" date="2023" name="Mol. Biol. Evol.">
        <title>Third-Generation Sequencing Reveals the Adaptive Role of the Epigenome in Three Deep-Sea Polychaetes.</title>
        <authorList>
            <person name="Perez M."/>
            <person name="Aroh O."/>
            <person name="Sun Y."/>
            <person name="Lan Y."/>
            <person name="Juniper S.K."/>
            <person name="Young C.R."/>
            <person name="Angers B."/>
            <person name="Qian P.Y."/>
        </authorList>
    </citation>
    <scope>NUCLEOTIDE SEQUENCE</scope>
    <source>
        <strain evidence="4">P08H-3</strain>
    </source>
</reference>
<evidence type="ECO:0000256" key="2">
    <source>
        <dbReference type="ARBA" id="ARBA00023242"/>
    </source>
</evidence>
<evidence type="ECO:0000259" key="3">
    <source>
        <dbReference type="Pfam" id="PF00622"/>
    </source>
</evidence>
<dbReference type="InterPro" id="IPR003877">
    <property type="entry name" value="SPRY_dom"/>
</dbReference>
<organism evidence="4 5">
    <name type="scientific">Paralvinella palmiformis</name>
    <dbReference type="NCBI Taxonomy" id="53620"/>
    <lineage>
        <taxon>Eukaryota</taxon>
        <taxon>Metazoa</taxon>
        <taxon>Spiralia</taxon>
        <taxon>Lophotrochozoa</taxon>
        <taxon>Annelida</taxon>
        <taxon>Polychaeta</taxon>
        <taxon>Sedentaria</taxon>
        <taxon>Canalipalpata</taxon>
        <taxon>Terebellida</taxon>
        <taxon>Terebelliformia</taxon>
        <taxon>Alvinellidae</taxon>
        <taxon>Paralvinella</taxon>
    </lineage>
</organism>
<dbReference type="Gene3D" id="2.60.120.920">
    <property type="match status" value="1"/>
</dbReference>
<proteinExistence type="predicted"/>
<gene>
    <name evidence="4" type="ORF">LSH36_26g15165</name>
</gene>
<name>A0AAD9K9N6_9ANNE</name>
<dbReference type="SUPFAM" id="SSF49899">
    <property type="entry name" value="Concanavalin A-like lectins/glucanases"/>
    <property type="match status" value="1"/>
</dbReference>
<feature type="domain" description="SPRY" evidence="3">
    <location>
        <begin position="34"/>
        <end position="76"/>
    </location>
</feature>
<accession>A0AAD9K9N6</accession>
<dbReference type="EMBL" id="JAODUP010000026">
    <property type="protein sequence ID" value="KAK2167629.1"/>
    <property type="molecule type" value="Genomic_DNA"/>
</dbReference>
<dbReference type="Proteomes" id="UP001208570">
    <property type="component" value="Unassembled WGS sequence"/>
</dbReference>
<dbReference type="PANTHER" id="PTHR10598">
    <property type="entry name" value="SET1/ASH2 HISTONE METHYLTRANSFERASE COMPLEX SUBUNIT ASH2"/>
    <property type="match status" value="1"/>
</dbReference>
<dbReference type="Pfam" id="PF00622">
    <property type="entry name" value="SPRY"/>
    <property type="match status" value="1"/>
</dbReference>
<comment type="subcellular location">
    <subcellularLocation>
        <location evidence="1">Nucleus</location>
    </subcellularLocation>
</comment>
<evidence type="ECO:0000313" key="5">
    <source>
        <dbReference type="Proteomes" id="UP001208570"/>
    </source>
</evidence>